<accession>A0ABP3JL81</accession>
<evidence type="ECO:0000256" key="2">
    <source>
        <dbReference type="ARBA" id="ARBA00022670"/>
    </source>
</evidence>
<keyword evidence="4" id="KW-0175">Coiled coil</keyword>
<evidence type="ECO:0000313" key="6">
    <source>
        <dbReference type="EMBL" id="GAA0455487.1"/>
    </source>
</evidence>
<reference evidence="7" key="1">
    <citation type="journal article" date="2019" name="Int. J. Syst. Evol. Microbiol.">
        <title>The Global Catalogue of Microorganisms (GCM) 10K type strain sequencing project: providing services to taxonomists for standard genome sequencing and annotation.</title>
        <authorList>
            <consortium name="The Broad Institute Genomics Platform"/>
            <consortium name="The Broad Institute Genome Sequencing Center for Infectious Disease"/>
            <person name="Wu L."/>
            <person name="Ma J."/>
        </authorList>
    </citation>
    <scope>NUCLEOTIDE SEQUENCE [LARGE SCALE GENOMIC DNA]</scope>
    <source>
        <strain evidence="7">JCM 14193</strain>
    </source>
</reference>
<keyword evidence="3" id="KW-0378">Hydrolase</keyword>
<evidence type="ECO:0000256" key="1">
    <source>
        <dbReference type="ARBA" id="ARBA00022612"/>
    </source>
</evidence>
<comment type="caution">
    <text evidence="6">The sequence shown here is derived from an EMBL/GenBank/DDBJ whole genome shotgun (WGS) entry which is preliminary data.</text>
</comment>
<keyword evidence="1" id="KW-1188">Viral release from host cell</keyword>
<sequence>MNNKTMKETRHIEIRAEQSESKEMVITGTPIVFNTPTKINDPMGQYTEVIQRNALDGVDLTDTRLLVSHDYNKIPLAKTPKTMELWTDEKGLNMRAVLPDTEEARSVYTAVSRGDMTGMSFSFTCDRDGQSYDVEKRTRTISRINKLYECSIVNFPAYQTASVEARNQMQEAEQEEKRKEQAKIKINQLLKRGI</sequence>
<dbReference type="InterPro" id="IPR054613">
    <property type="entry name" value="Peptidase_S78_dom"/>
</dbReference>
<feature type="domain" description="Prohead serine protease" evidence="5">
    <location>
        <begin position="12"/>
        <end position="173"/>
    </location>
</feature>
<gene>
    <name evidence="6" type="ORF">GCM10008935_07930</name>
</gene>
<organism evidence="6 7">
    <name type="scientific">Alkalibacillus silvisoli</name>
    <dbReference type="NCBI Taxonomy" id="392823"/>
    <lineage>
        <taxon>Bacteria</taxon>
        <taxon>Bacillati</taxon>
        <taxon>Bacillota</taxon>
        <taxon>Bacilli</taxon>
        <taxon>Bacillales</taxon>
        <taxon>Bacillaceae</taxon>
        <taxon>Alkalibacillus</taxon>
    </lineage>
</organism>
<name>A0ABP3JL81_9BACI</name>
<dbReference type="Pfam" id="PF04586">
    <property type="entry name" value="Peptidase_S78"/>
    <property type="match status" value="1"/>
</dbReference>
<protein>
    <recommendedName>
        <fullName evidence="5">Prohead serine protease domain-containing protein</fullName>
    </recommendedName>
</protein>
<keyword evidence="7" id="KW-1185">Reference proteome</keyword>
<keyword evidence="2" id="KW-0645">Protease</keyword>
<proteinExistence type="predicted"/>
<evidence type="ECO:0000256" key="4">
    <source>
        <dbReference type="SAM" id="Coils"/>
    </source>
</evidence>
<dbReference type="InterPro" id="IPR006433">
    <property type="entry name" value="Prohead_protease"/>
</dbReference>
<evidence type="ECO:0000313" key="7">
    <source>
        <dbReference type="Proteomes" id="UP001500740"/>
    </source>
</evidence>
<dbReference type="RefSeq" id="WP_343781952.1">
    <property type="nucleotide sequence ID" value="NZ_BAAACZ010000008.1"/>
</dbReference>
<dbReference type="NCBIfam" id="TIGR01543">
    <property type="entry name" value="proheadase_HK97"/>
    <property type="match status" value="1"/>
</dbReference>
<evidence type="ECO:0000256" key="3">
    <source>
        <dbReference type="ARBA" id="ARBA00022801"/>
    </source>
</evidence>
<dbReference type="EMBL" id="BAAACZ010000008">
    <property type="protein sequence ID" value="GAA0455487.1"/>
    <property type="molecule type" value="Genomic_DNA"/>
</dbReference>
<evidence type="ECO:0000259" key="5">
    <source>
        <dbReference type="Pfam" id="PF04586"/>
    </source>
</evidence>
<feature type="coiled-coil region" evidence="4">
    <location>
        <begin position="158"/>
        <end position="192"/>
    </location>
</feature>
<dbReference type="Proteomes" id="UP001500740">
    <property type="component" value="Unassembled WGS sequence"/>
</dbReference>